<keyword evidence="5" id="KW-0812">Transmembrane</keyword>
<sequence>MYDMSEIDTREGQSILELIASSKKSQANKILNISPIKELLQKKWQRTGRPYIWILAIIYLTYMICVSLCFANRPIKPREDTTPIQWTSPCLSRKPYR</sequence>
<evidence type="ECO:0000256" key="3">
    <source>
        <dbReference type="ARBA" id="ARBA00022737"/>
    </source>
</evidence>
<dbReference type="InterPro" id="IPR008344">
    <property type="entry name" value="TRPV5/TRPV6"/>
</dbReference>
<proteinExistence type="predicted"/>
<name>A0ABN9E9L8_9NEOB</name>
<dbReference type="InterPro" id="IPR024862">
    <property type="entry name" value="TRPV"/>
</dbReference>
<comment type="caution">
    <text evidence="6">The sequence shown here is derived from an EMBL/GenBank/DDBJ whole genome shotgun (WGS) entry which is preliminary data.</text>
</comment>
<feature type="non-terminal residue" evidence="6">
    <location>
        <position position="97"/>
    </location>
</feature>
<evidence type="ECO:0000256" key="2">
    <source>
        <dbReference type="ARBA" id="ARBA00022723"/>
    </source>
</evidence>
<keyword evidence="5" id="KW-1133">Transmembrane helix</keyword>
<evidence type="ECO:0000256" key="1">
    <source>
        <dbReference type="ARBA" id="ARBA00022553"/>
    </source>
</evidence>
<evidence type="ECO:0000313" key="7">
    <source>
        <dbReference type="Proteomes" id="UP001162483"/>
    </source>
</evidence>
<gene>
    <name evidence="6" type="ORF">SPARVUS_LOCUS9502258</name>
</gene>
<dbReference type="PRINTS" id="PR01765">
    <property type="entry name" value="ECACCHANNEL"/>
</dbReference>
<feature type="transmembrane region" description="Helical" evidence="5">
    <location>
        <begin position="51"/>
        <end position="71"/>
    </location>
</feature>
<keyword evidence="7" id="KW-1185">Reference proteome</keyword>
<accession>A0ABN9E9L8</accession>
<keyword evidence="1" id="KW-0597">Phosphoprotein</keyword>
<dbReference type="PANTHER" id="PTHR10582">
    <property type="entry name" value="TRANSIENT RECEPTOR POTENTIAL ION CHANNEL PROTEIN"/>
    <property type="match status" value="1"/>
</dbReference>
<dbReference type="Proteomes" id="UP001162483">
    <property type="component" value="Unassembled WGS sequence"/>
</dbReference>
<evidence type="ECO:0000256" key="4">
    <source>
        <dbReference type="ARBA" id="ARBA00023043"/>
    </source>
</evidence>
<keyword evidence="5" id="KW-0472">Membrane</keyword>
<dbReference type="EMBL" id="CATNWA010015286">
    <property type="protein sequence ID" value="CAI9581591.1"/>
    <property type="molecule type" value="Genomic_DNA"/>
</dbReference>
<organism evidence="6 7">
    <name type="scientific">Staurois parvus</name>
    <dbReference type="NCBI Taxonomy" id="386267"/>
    <lineage>
        <taxon>Eukaryota</taxon>
        <taxon>Metazoa</taxon>
        <taxon>Chordata</taxon>
        <taxon>Craniata</taxon>
        <taxon>Vertebrata</taxon>
        <taxon>Euteleostomi</taxon>
        <taxon>Amphibia</taxon>
        <taxon>Batrachia</taxon>
        <taxon>Anura</taxon>
        <taxon>Neobatrachia</taxon>
        <taxon>Ranoidea</taxon>
        <taxon>Ranidae</taxon>
        <taxon>Staurois</taxon>
    </lineage>
</organism>
<keyword evidence="2" id="KW-0479">Metal-binding</keyword>
<keyword evidence="4" id="KW-0040">ANK repeat</keyword>
<dbReference type="PANTHER" id="PTHR10582:SF25">
    <property type="entry name" value="TRANSIENT RECEPTOR POTENTIAL CATION CHANNEL SUBFAMILY V MEMBER 6"/>
    <property type="match status" value="1"/>
</dbReference>
<evidence type="ECO:0000256" key="5">
    <source>
        <dbReference type="SAM" id="Phobius"/>
    </source>
</evidence>
<protein>
    <submittedName>
        <fullName evidence="6">Uncharacterized protein</fullName>
    </submittedName>
</protein>
<reference evidence="6" key="1">
    <citation type="submission" date="2023-05" db="EMBL/GenBank/DDBJ databases">
        <authorList>
            <person name="Stuckert A."/>
        </authorList>
    </citation>
    <scope>NUCLEOTIDE SEQUENCE</scope>
</reference>
<evidence type="ECO:0000313" key="6">
    <source>
        <dbReference type="EMBL" id="CAI9581591.1"/>
    </source>
</evidence>
<keyword evidence="3" id="KW-0677">Repeat</keyword>